<gene>
    <name evidence="2" type="ORF">HX871_12650</name>
</gene>
<name>A0ABX2QWR5_9PSED</name>
<dbReference type="PROSITE" id="PS51257">
    <property type="entry name" value="PROKAR_LIPOPROTEIN"/>
    <property type="match status" value="1"/>
</dbReference>
<organism evidence="2 3">
    <name type="scientific">Pseudomonas reactans</name>
    <dbReference type="NCBI Taxonomy" id="117680"/>
    <lineage>
        <taxon>Bacteria</taxon>
        <taxon>Pseudomonadati</taxon>
        <taxon>Pseudomonadota</taxon>
        <taxon>Gammaproteobacteria</taxon>
        <taxon>Pseudomonadales</taxon>
        <taxon>Pseudomonadaceae</taxon>
        <taxon>Pseudomonas</taxon>
    </lineage>
</organism>
<feature type="signal peptide" evidence="1">
    <location>
        <begin position="1"/>
        <end position="24"/>
    </location>
</feature>
<feature type="chain" id="PRO_5046679174" evidence="1">
    <location>
        <begin position="25"/>
        <end position="80"/>
    </location>
</feature>
<accession>A0ABX2QWR5</accession>
<reference evidence="2 3" key="1">
    <citation type="submission" date="2020-04" db="EMBL/GenBank/DDBJ databases">
        <title>Molecular characterization of pseudomonads from Agaricus bisporus reveal novel blotch 2 pathogens in Western Europe.</title>
        <authorList>
            <person name="Taparia T."/>
            <person name="Krijger M."/>
            <person name="Haynes E."/>
            <person name="Elpinstone J.G."/>
            <person name="Noble R."/>
            <person name="Van Der Wolf J."/>
        </authorList>
    </citation>
    <scope>NUCLEOTIDE SEQUENCE [LARGE SCALE GENOMIC DNA]</scope>
    <source>
        <strain evidence="2 3">P7774</strain>
    </source>
</reference>
<sequence>MRPPKKHLPTLMLSLCIAASSLLACHWGRPIPSTTAHVPTEEPLDSTTAPWSAARVLFIGQPTLARGMTFKKLLRRRAIG</sequence>
<evidence type="ECO:0000313" key="2">
    <source>
        <dbReference type="EMBL" id="NWD95271.1"/>
    </source>
</evidence>
<dbReference type="EMBL" id="JACARY010000022">
    <property type="protein sequence ID" value="NWD95271.1"/>
    <property type="molecule type" value="Genomic_DNA"/>
</dbReference>
<comment type="caution">
    <text evidence="2">The sequence shown here is derived from an EMBL/GenBank/DDBJ whole genome shotgun (WGS) entry which is preliminary data.</text>
</comment>
<keyword evidence="1" id="KW-0732">Signal</keyword>
<evidence type="ECO:0000313" key="3">
    <source>
        <dbReference type="Proteomes" id="UP000572863"/>
    </source>
</evidence>
<dbReference type="RefSeq" id="WP_157742090.1">
    <property type="nucleotide sequence ID" value="NZ_JACAPG010000021.1"/>
</dbReference>
<keyword evidence="3" id="KW-1185">Reference proteome</keyword>
<proteinExistence type="predicted"/>
<protein>
    <submittedName>
        <fullName evidence="2">Uncharacterized protein</fullName>
    </submittedName>
</protein>
<evidence type="ECO:0000256" key="1">
    <source>
        <dbReference type="SAM" id="SignalP"/>
    </source>
</evidence>
<dbReference type="Proteomes" id="UP000572863">
    <property type="component" value="Unassembled WGS sequence"/>
</dbReference>